<dbReference type="OrthoDB" id="448399at2759"/>
<sequence length="124" mass="14102">MPLSLPQIHQELLPFAFLAFVLLAFALSRWYFTTNQALNDSKPVQPISTRNKTLSSQPTHRTDSKTGDFEEQDIEMIKEPAIDRTFVKQTYEAFLVLDVEATCMPGTDFNYPNEIIVSSSQSLK</sequence>
<feature type="region of interest" description="Disordered" evidence="1">
    <location>
        <begin position="40"/>
        <end position="71"/>
    </location>
</feature>
<keyword evidence="2" id="KW-0472">Membrane</keyword>
<keyword evidence="2" id="KW-0812">Transmembrane</keyword>
<name>A0A4S4N4A9_9APHY</name>
<keyword evidence="2" id="KW-1133">Transmembrane helix</keyword>
<dbReference type="Gene3D" id="3.30.420.10">
    <property type="entry name" value="Ribonuclease H-like superfamily/Ribonuclease H"/>
    <property type="match status" value="1"/>
</dbReference>
<evidence type="ECO:0000256" key="1">
    <source>
        <dbReference type="SAM" id="MobiDB-lite"/>
    </source>
</evidence>
<dbReference type="EMBL" id="SGPM01000002">
    <property type="protein sequence ID" value="THH33882.1"/>
    <property type="molecule type" value="Genomic_DNA"/>
</dbReference>
<dbReference type="InterPro" id="IPR036397">
    <property type="entry name" value="RNaseH_sf"/>
</dbReference>
<proteinExistence type="predicted"/>
<evidence type="ECO:0000313" key="4">
    <source>
        <dbReference type="Proteomes" id="UP000308730"/>
    </source>
</evidence>
<keyword evidence="4" id="KW-1185">Reference proteome</keyword>
<protein>
    <recommendedName>
        <fullName evidence="5">Exonuclease domain-containing protein</fullName>
    </recommendedName>
</protein>
<accession>A0A4S4N4A9</accession>
<evidence type="ECO:0008006" key="5">
    <source>
        <dbReference type="Google" id="ProtNLM"/>
    </source>
</evidence>
<dbReference type="AlphaFoldDB" id="A0A4S4N4A9"/>
<gene>
    <name evidence="3" type="ORF">EUX98_g331</name>
</gene>
<feature type="compositionally biased region" description="Polar residues" evidence="1">
    <location>
        <begin position="46"/>
        <end position="59"/>
    </location>
</feature>
<feature type="transmembrane region" description="Helical" evidence="2">
    <location>
        <begin position="12"/>
        <end position="32"/>
    </location>
</feature>
<organism evidence="3 4">
    <name type="scientific">Antrodiella citrinella</name>
    <dbReference type="NCBI Taxonomy" id="2447956"/>
    <lineage>
        <taxon>Eukaryota</taxon>
        <taxon>Fungi</taxon>
        <taxon>Dikarya</taxon>
        <taxon>Basidiomycota</taxon>
        <taxon>Agaricomycotina</taxon>
        <taxon>Agaricomycetes</taxon>
        <taxon>Polyporales</taxon>
        <taxon>Steccherinaceae</taxon>
        <taxon>Antrodiella</taxon>
    </lineage>
</organism>
<evidence type="ECO:0000313" key="3">
    <source>
        <dbReference type="EMBL" id="THH33882.1"/>
    </source>
</evidence>
<evidence type="ECO:0000256" key="2">
    <source>
        <dbReference type="SAM" id="Phobius"/>
    </source>
</evidence>
<comment type="caution">
    <text evidence="3">The sequence shown here is derived from an EMBL/GenBank/DDBJ whole genome shotgun (WGS) entry which is preliminary data.</text>
</comment>
<dbReference type="GO" id="GO:0003676">
    <property type="term" value="F:nucleic acid binding"/>
    <property type="evidence" value="ECO:0007669"/>
    <property type="project" value="InterPro"/>
</dbReference>
<dbReference type="Proteomes" id="UP000308730">
    <property type="component" value="Unassembled WGS sequence"/>
</dbReference>
<reference evidence="3 4" key="1">
    <citation type="submission" date="2019-02" db="EMBL/GenBank/DDBJ databases">
        <title>Genome sequencing of the rare red list fungi Antrodiella citrinella (Flaviporus citrinellus).</title>
        <authorList>
            <person name="Buettner E."/>
            <person name="Kellner H."/>
        </authorList>
    </citation>
    <scope>NUCLEOTIDE SEQUENCE [LARGE SCALE GENOMIC DNA]</scope>
    <source>
        <strain evidence="3 4">DSM 108506</strain>
    </source>
</reference>